<feature type="coiled-coil region" evidence="1">
    <location>
        <begin position="21"/>
        <end position="48"/>
    </location>
</feature>
<dbReference type="EMBL" id="CP144692">
    <property type="protein sequence ID" value="WVY96403.1"/>
    <property type="molecule type" value="Genomic_DNA"/>
</dbReference>
<accession>A0AAQ3RKY7</accession>
<dbReference type="Proteomes" id="UP001374535">
    <property type="component" value="Chromosome 9"/>
</dbReference>
<protein>
    <submittedName>
        <fullName evidence="2">Uncharacterized protein</fullName>
    </submittedName>
</protein>
<reference evidence="2 3" key="1">
    <citation type="journal article" date="2023" name="Life. Sci Alliance">
        <title>Evolutionary insights into 3D genome organization and epigenetic landscape of Vigna mungo.</title>
        <authorList>
            <person name="Junaid A."/>
            <person name="Singh B."/>
            <person name="Bhatia S."/>
        </authorList>
    </citation>
    <scope>NUCLEOTIDE SEQUENCE [LARGE SCALE GENOMIC DNA]</scope>
    <source>
        <strain evidence="2">Urdbean</strain>
    </source>
</reference>
<organism evidence="2 3">
    <name type="scientific">Vigna mungo</name>
    <name type="common">Black gram</name>
    <name type="synonym">Phaseolus mungo</name>
    <dbReference type="NCBI Taxonomy" id="3915"/>
    <lineage>
        <taxon>Eukaryota</taxon>
        <taxon>Viridiplantae</taxon>
        <taxon>Streptophyta</taxon>
        <taxon>Embryophyta</taxon>
        <taxon>Tracheophyta</taxon>
        <taxon>Spermatophyta</taxon>
        <taxon>Magnoliopsida</taxon>
        <taxon>eudicotyledons</taxon>
        <taxon>Gunneridae</taxon>
        <taxon>Pentapetalae</taxon>
        <taxon>rosids</taxon>
        <taxon>fabids</taxon>
        <taxon>Fabales</taxon>
        <taxon>Fabaceae</taxon>
        <taxon>Papilionoideae</taxon>
        <taxon>50 kb inversion clade</taxon>
        <taxon>NPAAA clade</taxon>
        <taxon>indigoferoid/millettioid clade</taxon>
        <taxon>Phaseoleae</taxon>
        <taxon>Vigna</taxon>
    </lineage>
</organism>
<evidence type="ECO:0000256" key="1">
    <source>
        <dbReference type="SAM" id="Coils"/>
    </source>
</evidence>
<gene>
    <name evidence="2" type="ORF">V8G54_028554</name>
</gene>
<evidence type="ECO:0000313" key="3">
    <source>
        <dbReference type="Proteomes" id="UP001374535"/>
    </source>
</evidence>
<dbReference type="AlphaFoldDB" id="A0AAQ3RKY7"/>
<evidence type="ECO:0000313" key="2">
    <source>
        <dbReference type="EMBL" id="WVY96403.1"/>
    </source>
</evidence>
<keyword evidence="3" id="KW-1185">Reference proteome</keyword>
<keyword evidence="1" id="KW-0175">Coiled coil</keyword>
<sequence length="108" mass="12448">MGKRRPLEESENKLKTWASGLDFEKKKIKNKENELKKDINSLKKYVAKENEARAGLEIDLMQSFNVNIDIFDGRMMDVDEIVATKSIKKTTTVEEVIDEDASKKKLLD</sequence>
<name>A0AAQ3RKY7_VIGMU</name>
<proteinExistence type="predicted"/>